<evidence type="ECO:0000256" key="9">
    <source>
        <dbReference type="SAM" id="Phobius"/>
    </source>
</evidence>
<evidence type="ECO:0000256" key="6">
    <source>
        <dbReference type="ARBA" id="ARBA00023242"/>
    </source>
</evidence>
<dbReference type="GO" id="GO:0008270">
    <property type="term" value="F:zinc ion binding"/>
    <property type="evidence" value="ECO:0007669"/>
    <property type="project" value="UniProtKB-KW"/>
</dbReference>
<keyword evidence="5" id="KW-0862">Zinc</keyword>
<evidence type="ECO:0000313" key="12">
    <source>
        <dbReference type="Proteomes" id="UP000499080"/>
    </source>
</evidence>
<dbReference type="InterPro" id="IPR050888">
    <property type="entry name" value="ZnF_C2H2-type_TF"/>
</dbReference>
<keyword evidence="6" id="KW-0539">Nucleus</keyword>
<dbReference type="Proteomes" id="UP000499080">
    <property type="component" value="Unassembled WGS sequence"/>
</dbReference>
<dbReference type="SMART" id="SM00355">
    <property type="entry name" value="ZnF_C2H2"/>
    <property type="match status" value="5"/>
</dbReference>
<dbReference type="OrthoDB" id="6628767at2759"/>
<dbReference type="PROSITE" id="PS50157">
    <property type="entry name" value="ZINC_FINGER_C2H2_2"/>
    <property type="match status" value="1"/>
</dbReference>
<evidence type="ECO:0000256" key="1">
    <source>
        <dbReference type="ARBA" id="ARBA00004123"/>
    </source>
</evidence>
<evidence type="ECO:0000256" key="7">
    <source>
        <dbReference type="PROSITE-ProRule" id="PRU00042"/>
    </source>
</evidence>
<name>A0A4Y2NWT2_ARAVE</name>
<protein>
    <recommendedName>
        <fullName evidence="10">C2H2-type domain-containing protein</fullName>
    </recommendedName>
</protein>
<keyword evidence="9" id="KW-0812">Transmembrane</keyword>
<feature type="transmembrane region" description="Helical" evidence="9">
    <location>
        <begin position="12"/>
        <end position="38"/>
    </location>
</feature>
<dbReference type="PROSITE" id="PS00028">
    <property type="entry name" value="ZINC_FINGER_C2H2_1"/>
    <property type="match status" value="1"/>
</dbReference>
<feature type="domain" description="C2H2-type" evidence="10">
    <location>
        <begin position="484"/>
        <end position="511"/>
    </location>
</feature>
<keyword evidence="3" id="KW-0677">Repeat</keyword>
<dbReference type="InterPro" id="IPR013087">
    <property type="entry name" value="Znf_C2H2_type"/>
</dbReference>
<dbReference type="EMBL" id="BGPR01009960">
    <property type="protein sequence ID" value="GBN43353.1"/>
    <property type="molecule type" value="Genomic_DNA"/>
</dbReference>
<organism evidence="11 12">
    <name type="scientific">Araneus ventricosus</name>
    <name type="common">Orbweaver spider</name>
    <name type="synonym">Epeira ventricosa</name>
    <dbReference type="NCBI Taxonomy" id="182803"/>
    <lineage>
        <taxon>Eukaryota</taxon>
        <taxon>Metazoa</taxon>
        <taxon>Ecdysozoa</taxon>
        <taxon>Arthropoda</taxon>
        <taxon>Chelicerata</taxon>
        <taxon>Arachnida</taxon>
        <taxon>Araneae</taxon>
        <taxon>Araneomorphae</taxon>
        <taxon>Entelegynae</taxon>
        <taxon>Araneoidea</taxon>
        <taxon>Araneidae</taxon>
        <taxon>Araneus</taxon>
    </lineage>
</organism>
<dbReference type="PANTHER" id="PTHR24406">
    <property type="entry name" value="TRANSCRIPTIONAL REPRESSOR CTCFL-RELATED"/>
    <property type="match status" value="1"/>
</dbReference>
<comment type="caution">
    <text evidence="11">The sequence shown here is derived from an EMBL/GenBank/DDBJ whole genome shotgun (WGS) entry which is preliminary data.</text>
</comment>
<dbReference type="AlphaFoldDB" id="A0A4Y2NWT2"/>
<evidence type="ECO:0000256" key="3">
    <source>
        <dbReference type="ARBA" id="ARBA00022737"/>
    </source>
</evidence>
<evidence type="ECO:0000256" key="8">
    <source>
        <dbReference type="SAM" id="MobiDB-lite"/>
    </source>
</evidence>
<keyword evidence="9" id="KW-0472">Membrane</keyword>
<accession>A0A4Y2NWT2</accession>
<gene>
    <name evidence="11" type="ORF">AVEN_80818_1</name>
</gene>
<keyword evidence="4 7" id="KW-0863">Zinc-finger</keyword>
<dbReference type="GO" id="GO:0005634">
    <property type="term" value="C:nucleus"/>
    <property type="evidence" value="ECO:0007669"/>
    <property type="project" value="UniProtKB-SubCell"/>
</dbReference>
<dbReference type="Gene3D" id="3.30.160.60">
    <property type="entry name" value="Classic Zinc Finger"/>
    <property type="match status" value="1"/>
</dbReference>
<feature type="region of interest" description="Disordered" evidence="8">
    <location>
        <begin position="356"/>
        <end position="375"/>
    </location>
</feature>
<evidence type="ECO:0000313" key="11">
    <source>
        <dbReference type="EMBL" id="GBN43353.1"/>
    </source>
</evidence>
<comment type="subcellular location">
    <subcellularLocation>
        <location evidence="1">Nucleus</location>
    </subcellularLocation>
</comment>
<proteinExistence type="predicted"/>
<sequence>MSGNSCITRSQLLRLLKICSLTVVLPILGLLVGVKLLFPPPPAPVETLKDTPEDDSPSDFLCLTCNNRFPSEAVFLQHDCMSQSSLCETMARCPKCTYFAASLDLMKIHLSTFHSPFFSDSEDEQLEKNSPVPNEMNALVVFNPLSIRNQLLPSSPGPNRNCPVCGFVVRVIDDTKVEKILQNCKFVEKTNGQLAKHVRLCRKQAIGKTSSVVRNLVNSFDPAPGNSTNMQLNISDSASGSSTNRLPATPSHTCSGCNMKFTVAFMLDVHCARCDAFLRLSDNPARVANRRALYSCNTCSFVGKNEKELEVHLLNIHGIRLPDHVYSSGDPPSVSQAITSGRCSFNVDFAITPPASQETVDPDDPPPLVGTQSTRASPNRYHSLLLKSIPSENCRIQDTLNIIFPFLGGLSCPEPGCSKHFLTKSWYSTRGDLVRHLKRDHKLPISKTFYWCSVCKLHISKNPSLHSCIRQTGTLIRPSVPLSWSCSKCSDSFTTETGLRNHMNAHRNADILLSGVQPSIVPPVKTRRRNRPPQVDVPEDTNETISDLSIQVQTEKIPDILTPPLTGEESENTLLRAYIDDISVLIEEDPSD</sequence>
<evidence type="ECO:0000256" key="4">
    <source>
        <dbReference type="ARBA" id="ARBA00022771"/>
    </source>
</evidence>
<evidence type="ECO:0000256" key="2">
    <source>
        <dbReference type="ARBA" id="ARBA00022723"/>
    </source>
</evidence>
<reference evidence="11 12" key="1">
    <citation type="journal article" date="2019" name="Sci. Rep.">
        <title>Orb-weaving spider Araneus ventricosus genome elucidates the spidroin gene catalogue.</title>
        <authorList>
            <person name="Kono N."/>
            <person name="Nakamura H."/>
            <person name="Ohtoshi R."/>
            <person name="Moran D.A.P."/>
            <person name="Shinohara A."/>
            <person name="Yoshida Y."/>
            <person name="Fujiwara M."/>
            <person name="Mori M."/>
            <person name="Tomita M."/>
            <person name="Arakawa K."/>
        </authorList>
    </citation>
    <scope>NUCLEOTIDE SEQUENCE [LARGE SCALE GENOMIC DNA]</scope>
</reference>
<keyword evidence="2" id="KW-0479">Metal-binding</keyword>
<evidence type="ECO:0000259" key="10">
    <source>
        <dbReference type="PROSITE" id="PS50157"/>
    </source>
</evidence>
<keyword evidence="12" id="KW-1185">Reference proteome</keyword>
<evidence type="ECO:0000256" key="5">
    <source>
        <dbReference type="ARBA" id="ARBA00022833"/>
    </source>
</evidence>
<keyword evidence="9" id="KW-1133">Transmembrane helix</keyword>